<evidence type="ECO:0000313" key="4">
    <source>
        <dbReference type="Proteomes" id="UP000818624"/>
    </source>
</evidence>
<protein>
    <recommendedName>
        <fullName evidence="5">Exonuclease V</fullName>
    </recommendedName>
</protein>
<evidence type="ECO:0000256" key="1">
    <source>
        <dbReference type="ARBA" id="ARBA00009797"/>
    </source>
</evidence>
<sequence length="448" mass="50414">MARQARALRQSTLWGTPEVVQVQVRKSARVARRSAYASTVRTRERSTLASPPRKRTWRPPTPPRSITDHIERKRVLSVTDLVSPSWCEYAYLYNILAQSHLPLTQRPTSITTPQGNVLTPSWAQLVARDEILAQGVKVHEAIEREVQPVELTFRFVAPSDQWALFLLQFAAGVHAARTTGRAREIPVLGYVNGRLVRGIIDELRREGPVVLVADTKTRRSLRLPPELDQLQARLQVMLYKRLVDSLYAGITGTSACTEDAYAEPVSIPTVCDTLQLDMDAPLSDELHEDLETMVRTSATPWTVDEMTGLTMRAALHLARSALEEHSEIRFAKQLELVYVHRDTQGSPLGVSHFDADPELLQNYLDRVFLLLEGDRAPEGVGVQATRRCESCAWREGCEWRDAQAQAAAAKATERSKLKNSTTHLAASADDALWNEFDIPEHHLRLLEW</sequence>
<comment type="similarity">
    <text evidence="1">Belongs to the EXO5 family.</text>
</comment>
<keyword evidence="4" id="KW-1185">Reference proteome</keyword>
<proteinExistence type="inferred from homology"/>
<dbReference type="InterPro" id="IPR019190">
    <property type="entry name" value="EXOV"/>
</dbReference>
<organism evidence="3 4">
    <name type="scientific">Malassezia furfur</name>
    <name type="common">Pityriasis versicolor infection agent</name>
    <name type="synonym">Pityrosporum furfur</name>
    <dbReference type="NCBI Taxonomy" id="55194"/>
    <lineage>
        <taxon>Eukaryota</taxon>
        <taxon>Fungi</taxon>
        <taxon>Dikarya</taxon>
        <taxon>Basidiomycota</taxon>
        <taxon>Ustilaginomycotina</taxon>
        <taxon>Malasseziomycetes</taxon>
        <taxon>Malasseziales</taxon>
        <taxon>Malasseziaceae</taxon>
        <taxon>Malassezia</taxon>
    </lineage>
</organism>
<name>A0ABY8EMR9_MALFU</name>
<accession>A0ABY8EMR9</accession>
<dbReference type="EMBL" id="CP046234">
    <property type="protein sequence ID" value="WFD46853.1"/>
    <property type="molecule type" value="Genomic_DNA"/>
</dbReference>
<reference evidence="3 4" key="1">
    <citation type="journal article" date="2020" name="Elife">
        <title>Loss of centromere function drives karyotype evolution in closely related Malassezia species.</title>
        <authorList>
            <person name="Sankaranarayanan S.R."/>
            <person name="Ianiri G."/>
            <person name="Coelho M.A."/>
            <person name="Reza M.H."/>
            <person name="Thimmappa B.C."/>
            <person name="Ganguly P."/>
            <person name="Vadnala R.N."/>
            <person name="Sun S."/>
            <person name="Siddharthan R."/>
            <person name="Tellgren-Roth C."/>
            <person name="Dawson T.L."/>
            <person name="Heitman J."/>
            <person name="Sanyal K."/>
        </authorList>
    </citation>
    <scope>NUCLEOTIDE SEQUENCE [LARGE SCALE GENOMIC DNA]</scope>
    <source>
        <strain evidence="3">CBS14141</strain>
    </source>
</reference>
<dbReference type="Pfam" id="PF09810">
    <property type="entry name" value="Exo5"/>
    <property type="match status" value="2"/>
</dbReference>
<dbReference type="Proteomes" id="UP000818624">
    <property type="component" value="Chromosome 1"/>
</dbReference>
<evidence type="ECO:0000313" key="3">
    <source>
        <dbReference type="EMBL" id="WFD46853.1"/>
    </source>
</evidence>
<dbReference type="PANTHER" id="PTHR14464">
    <property type="entry name" value="EXONUCLEASE V"/>
    <property type="match status" value="1"/>
</dbReference>
<gene>
    <name evidence="3" type="ORF">GLX27_001495</name>
</gene>
<dbReference type="PANTHER" id="PTHR14464:SF4">
    <property type="entry name" value="EXONUCLEASE V"/>
    <property type="match status" value="1"/>
</dbReference>
<evidence type="ECO:0000256" key="2">
    <source>
        <dbReference type="SAM" id="MobiDB-lite"/>
    </source>
</evidence>
<feature type="region of interest" description="Disordered" evidence="2">
    <location>
        <begin position="35"/>
        <end position="66"/>
    </location>
</feature>
<evidence type="ECO:0008006" key="5">
    <source>
        <dbReference type="Google" id="ProtNLM"/>
    </source>
</evidence>